<dbReference type="Proteomes" id="UP000321250">
    <property type="component" value="Unassembled WGS sequence"/>
</dbReference>
<dbReference type="RefSeq" id="WP_147082362.1">
    <property type="nucleotide sequence ID" value="NZ_VOQR01000001.1"/>
</dbReference>
<evidence type="ECO:0000313" key="1">
    <source>
        <dbReference type="EMBL" id="TXC71253.1"/>
    </source>
</evidence>
<proteinExistence type="predicted"/>
<comment type="caution">
    <text evidence="1">The sequence shown here is derived from an EMBL/GenBank/DDBJ whole genome shotgun (WGS) entry which is preliminary data.</text>
</comment>
<dbReference type="AlphaFoldDB" id="A0A5C6UEQ0"/>
<name>A0A5C6UEQ0_9SPHN</name>
<gene>
    <name evidence="1" type="ORF">FSB78_10070</name>
</gene>
<accession>A0A5C6UEQ0</accession>
<organism evidence="1 2">
    <name type="scientific">Sphingomonas ginsenosidivorax</name>
    <dbReference type="NCBI Taxonomy" id="862135"/>
    <lineage>
        <taxon>Bacteria</taxon>
        <taxon>Pseudomonadati</taxon>
        <taxon>Pseudomonadota</taxon>
        <taxon>Alphaproteobacteria</taxon>
        <taxon>Sphingomonadales</taxon>
        <taxon>Sphingomonadaceae</taxon>
        <taxon>Sphingomonas</taxon>
    </lineage>
</organism>
<protein>
    <submittedName>
        <fullName evidence="1">Uncharacterized protein</fullName>
    </submittedName>
</protein>
<reference evidence="1 2" key="1">
    <citation type="journal article" date="2013" name="Antonie Van Leeuwenhoek">
        <title>Sphingomonas ginsenosidivorax sp. nov., with the ability to transform ginsenosides.</title>
        <authorList>
            <person name="Jin X.F."/>
            <person name="Kim J.K."/>
            <person name="Liu Q.M."/>
            <person name="Kang M.S."/>
            <person name="He D."/>
            <person name="Jin F.X."/>
            <person name="Kim S.C."/>
            <person name="Im W.T."/>
        </authorList>
    </citation>
    <scope>NUCLEOTIDE SEQUENCE [LARGE SCALE GENOMIC DNA]</scope>
    <source>
        <strain evidence="1 2">KHI67</strain>
    </source>
</reference>
<dbReference type="EMBL" id="VOQR01000001">
    <property type="protein sequence ID" value="TXC71253.1"/>
    <property type="molecule type" value="Genomic_DNA"/>
</dbReference>
<sequence>MVEIPRTEDFTAEAVGEQVLLDGPAIPCSLEPDRAMHLADLLTDAAVQAAGQRMMSKSS</sequence>
<evidence type="ECO:0000313" key="2">
    <source>
        <dbReference type="Proteomes" id="UP000321250"/>
    </source>
</evidence>
<keyword evidence="2" id="KW-1185">Reference proteome</keyword>